<evidence type="ECO:0000313" key="3">
    <source>
        <dbReference type="Proteomes" id="UP000472268"/>
    </source>
</evidence>
<proteinExistence type="predicted"/>
<reference evidence="2" key="2">
    <citation type="submission" date="2025-08" db="UniProtKB">
        <authorList>
            <consortium name="Ensembl"/>
        </authorList>
    </citation>
    <scope>IDENTIFICATION</scope>
</reference>
<organism evidence="2 3">
    <name type="scientific">Suricata suricatta</name>
    <name type="common">Meerkat</name>
    <dbReference type="NCBI Taxonomy" id="37032"/>
    <lineage>
        <taxon>Eukaryota</taxon>
        <taxon>Metazoa</taxon>
        <taxon>Chordata</taxon>
        <taxon>Craniata</taxon>
        <taxon>Vertebrata</taxon>
        <taxon>Euteleostomi</taxon>
        <taxon>Mammalia</taxon>
        <taxon>Eutheria</taxon>
        <taxon>Laurasiatheria</taxon>
        <taxon>Carnivora</taxon>
        <taxon>Feliformia</taxon>
        <taxon>Herpestidae</taxon>
        <taxon>Suricata</taxon>
    </lineage>
</organism>
<dbReference type="Proteomes" id="UP000472268">
    <property type="component" value="Chromosome 12"/>
</dbReference>
<evidence type="ECO:0000313" key="2">
    <source>
        <dbReference type="Ensembl" id="ENSSSUP00005028225.1"/>
    </source>
</evidence>
<keyword evidence="3" id="KW-1185">Reference proteome</keyword>
<evidence type="ECO:0000256" key="1">
    <source>
        <dbReference type="SAM" id="MobiDB-lite"/>
    </source>
</evidence>
<dbReference type="AlphaFoldDB" id="A0A673V486"/>
<dbReference type="OMA" id="WGRIESE"/>
<protein>
    <submittedName>
        <fullName evidence="2">Uncharacterized protein</fullName>
    </submittedName>
</protein>
<reference evidence="2 3" key="1">
    <citation type="submission" date="2019-05" db="EMBL/GenBank/DDBJ databases">
        <title>A Chromosome-scale Meerkat (S. suricatta) Genome Assembly.</title>
        <authorList>
            <person name="Dudchenko O."/>
            <person name="Lieberman Aiden E."/>
            <person name="Tung J."/>
            <person name="Barreiro L.B."/>
            <person name="Clutton-Brock T.H."/>
        </authorList>
    </citation>
    <scope>NUCLEOTIDE SEQUENCE [LARGE SCALE GENOMIC DNA]</scope>
</reference>
<accession>A0A673V486</accession>
<reference evidence="2" key="3">
    <citation type="submission" date="2025-09" db="UniProtKB">
        <authorList>
            <consortium name="Ensembl"/>
        </authorList>
    </citation>
    <scope>IDENTIFICATION</scope>
</reference>
<name>A0A673V486_SURSU</name>
<sequence length="131" mass="14427">MRCQRALSTRKTKALEVTENLTPVLKESQVKPTGVITQKGLGQLEITQSTTIQHGGGPRGRIERKHIPPNSKWFSVTQIEPCYKWCRQTEHSGESEAVPEEDGGDMGWVSTQHSTGAAGMTKALRPYPGKV</sequence>
<dbReference type="Ensembl" id="ENSSSUT00005032237.1">
    <property type="protein sequence ID" value="ENSSSUP00005028225.1"/>
    <property type="gene ID" value="ENSSSUG00005018241.1"/>
</dbReference>
<feature type="region of interest" description="Disordered" evidence="1">
    <location>
        <begin position="91"/>
        <end position="131"/>
    </location>
</feature>